<dbReference type="SUPFAM" id="SSF81296">
    <property type="entry name" value="E set domains"/>
    <property type="match status" value="1"/>
</dbReference>
<dbReference type="InterPro" id="IPR000801">
    <property type="entry name" value="Esterase-like"/>
</dbReference>
<evidence type="ECO:0000313" key="1">
    <source>
        <dbReference type="EMBL" id="PZR08686.1"/>
    </source>
</evidence>
<dbReference type="PANTHER" id="PTHR48098">
    <property type="entry name" value="ENTEROCHELIN ESTERASE-RELATED"/>
    <property type="match status" value="1"/>
</dbReference>
<name>A0A2W5T8I2_9BACT</name>
<proteinExistence type="predicted"/>
<dbReference type="InterPro" id="IPR050583">
    <property type="entry name" value="Mycobacterial_A85_antigen"/>
</dbReference>
<dbReference type="Gene3D" id="3.40.50.1820">
    <property type="entry name" value="alpha/beta hydrolase"/>
    <property type="match status" value="1"/>
</dbReference>
<comment type="caution">
    <text evidence="1">The sequence shown here is derived from an EMBL/GenBank/DDBJ whole genome shotgun (WGS) entry which is preliminary data.</text>
</comment>
<dbReference type="SUPFAM" id="SSF53474">
    <property type="entry name" value="alpha/beta-Hydrolases"/>
    <property type="match status" value="1"/>
</dbReference>
<dbReference type="Gene3D" id="2.60.40.10">
    <property type="entry name" value="Immunoglobulins"/>
    <property type="match status" value="1"/>
</dbReference>
<dbReference type="AlphaFoldDB" id="A0A2W5T8I2"/>
<dbReference type="PANTHER" id="PTHR48098:SF3">
    <property type="entry name" value="IRON(III) ENTEROBACTIN ESTERASE"/>
    <property type="match status" value="1"/>
</dbReference>
<dbReference type="EMBL" id="QFQP01000024">
    <property type="protein sequence ID" value="PZR08686.1"/>
    <property type="molecule type" value="Genomic_DNA"/>
</dbReference>
<evidence type="ECO:0000313" key="2">
    <source>
        <dbReference type="Proteomes" id="UP000249061"/>
    </source>
</evidence>
<gene>
    <name evidence="1" type="ORF">DI536_24225</name>
</gene>
<reference evidence="1 2" key="1">
    <citation type="submission" date="2017-08" db="EMBL/GenBank/DDBJ databases">
        <title>Infants hospitalized years apart are colonized by the same room-sourced microbial strains.</title>
        <authorList>
            <person name="Brooks B."/>
            <person name="Olm M.R."/>
            <person name="Firek B.A."/>
            <person name="Baker R."/>
            <person name="Thomas B.C."/>
            <person name="Morowitz M.J."/>
            <person name="Banfield J.F."/>
        </authorList>
    </citation>
    <scope>NUCLEOTIDE SEQUENCE [LARGE SCALE GENOMIC DNA]</scope>
    <source>
        <strain evidence="1">S2_003_000_R2_14</strain>
    </source>
</reference>
<organism evidence="1 2">
    <name type="scientific">Archangium gephyra</name>
    <dbReference type="NCBI Taxonomy" id="48"/>
    <lineage>
        <taxon>Bacteria</taxon>
        <taxon>Pseudomonadati</taxon>
        <taxon>Myxococcota</taxon>
        <taxon>Myxococcia</taxon>
        <taxon>Myxococcales</taxon>
        <taxon>Cystobacterineae</taxon>
        <taxon>Archangiaceae</taxon>
        <taxon>Archangium</taxon>
    </lineage>
</organism>
<sequence>MSELAIDTFKAGPRDAAAIEAFMRAQPAFPIVEGAKVTFLFHGDAEGVHLKSWVYGLPNSQPLHRVENTNVWHLTLDIPKKSRVEYKFEVVRNGHGQWILDPLNPHHATDPFGANSVVHGEGYVVPEWTQQDPDARPGVLTPWVVKSKAFNDTREFLVYLPARFRKSRRYPLIFVHDGPDYVRFANLKTVLDNLIHRLEIPDVIVALSGSPNRIGEYANDERHARFVTEEVFPDMEKRLPLLGTPRGRCLMGASFGGVASLSTAVRYPGFYGRLLLQSGSFAFSDIGQQNKRGPAFDPVVKFMNKFRENPTMVAEKAFISCGMHESLIYENRSLVPMLQATEMELRYVEARDGHNWENWRDRLREGLAWLYPGPLRMVYE</sequence>
<dbReference type="Pfam" id="PF00756">
    <property type="entry name" value="Esterase"/>
    <property type="match status" value="1"/>
</dbReference>
<dbReference type="Proteomes" id="UP000249061">
    <property type="component" value="Unassembled WGS sequence"/>
</dbReference>
<dbReference type="InterPro" id="IPR014756">
    <property type="entry name" value="Ig_E-set"/>
</dbReference>
<dbReference type="InterPro" id="IPR013783">
    <property type="entry name" value="Ig-like_fold"/>
</dbReference>
<accession>A0A2W5T8I2</accession>
<dbReference type="InterPro" id="IPR029058">
    <property type="entry name" value="AB_hydrolase_fold"/>
</dbReference>
<protein>
    <submittedName>
        <fullName evidence="1">Enterochelin esterase</fullName>
    </submittedName>
</protein>